<keyword evidence="5" id="KW-0716">Sensory transduction</keyword>
<evidence type="ECO:0000256" key="8">
    <source>
        <dbReference type="ARBA" id="ARBA00022989"/>
    </source>
</evidence>
<keyword evidence="11 17" id="KW-0472">Membrane</keyword>
<dbReference type="GO" id="GO:0004930">
    <property type="term" value="F:G protein-coupled receptor activity"/>
    <property type="evidence" value="ECO:0007669"/>
    <property type="project" value="UniProtKB-KW"/>
</dbReference>
<dbReference type="InterPro" id="IPR000276">
    <property type="entry name" value="GPCR_Rhodpsn"/>
</dbReference>
<feature type="domain" description="G-protein coupled receptors family 1 profile" evidence="18">
    <location>
        <begin position="146"/>
        <end position="412"/>
    </location>
</feature>
<protein>
    <recommendedName>
        <fullName evidence="18">G-protein coupled receptors family 1 profile domain-containing protein</fullName>
    </recommendedName>
</protein>
<evidence type="ECO:0000256" key="4">
    <source>
        <dbReference type="ARBA" id="ARBA00022553"/>
    </source>
</evidence>
<reference evidence="20" key="1">
    <citation type="submission" date="2021-01" db="EMBL/GenBank/DDBJ databases">
        <title>Caligus Genome Assembly.</title>
        <authorList>
            <person name="Gallardo-Escarate C."/>
        </authorList>
    </citation>
    <scope>NUCLEOTIDE SEQUENCE [LARGE SCALE GENOMIC DNA]</scope>
</reference>
<evidence type="ECO:0000256" key="6">
    <source>
        <dbReference type="ARBA" id="ARBA00022692"/>
    </source>
</evidence>
<evidence type="ECO:0000313" key="19">
    <source>
        <dbReference type="EMBL" id="QQP39757.1"/>
    </source>
</evidence>
<feature type="transmembrane region" description="Helical" evidence="17">
    <location>
        <begin position="295"/>
        <end position="315"/>
    </location>
</feature>
<evidence type="ECO:0000256" key="3">
    <source>
        <dbReference type="ARBA" id="ARBA00022543"/>
    </source>
</evidence>
<name>A0A7T8GXZ8_CALRO</name>
<feature type="transmembrane region" description="Helical" evidence="17">
    <location>
        <begin position="204"/>
        <end position="226"/>
    </location>
</feature>
<evidence type="ECO:0000256" key="2">
    <source>
        <dbReference type="ARBA" id="ARBA00010663"/>
    </source>
</evidence>
<evidence type="ECO:0000256" key="14">
    <source>
        <dbReference type="ARBA" id="ARBA00023224"/>
    </source>
</evidence>
<gene>
    <name evidence="19" type="ORF">FKW44_013571</name>
</gene>
<evidence type="ECO:0000256" key="11">
    <source>
        <dbReference type="ARBA" id="ARBA00023136"/>
    </source>
</evidence>
<evidence type="ECO:0000256" key="17">
    <source>
        <dbReference type="SAM" id="Phobius"/>
    </source>
</evidence>
<organism evidence="19 20">
    <name type="scientific">Caligus rogercresseyi</name>
    <name type="common">Sea louse</name>
    <dbReference type="NCBI Taxonomy" id="217165"/>
    <lineage>
        <taxon>Eukaryota</taxon>
        <taxon>Metazoa</taxon>
        <taxon>Ecdysozoa</taxon>
        <taxon>Arthropoda</taxon>
        <taxon>Crustacea</taxon>
        <taxon>Multicrustacea</taxon>
        <taxon>Hexanauplia</taxon>
        <taxon>Copepoda</taxon>
        <taxon>Siphonostomatoida</taxon>
        <taxon>Caligidae</taxon>
        <taxon>Caligus</taxon>
    </lineage>
</organism>
<feature type="transmembrane region" description="Helical" evidence="17">
    <location>
        <begin position="167"/>
        <end position="192"/>
    </location>
</feature>
<keyword evidence="12" id="KW-1015">Disulfide bond</keyword>
<proteinExistence type="inferred from homology"/>
<dbReference type="GO" id="GO:0009881">
    <property type="term" value="F:photoreceptor activity"/>
    <property type="evidence" value="ECO:0007669"/>
    <property type="project" value="UniProtKB-KW"/>
</dbReference>
<evidence type="ECO:0000256" key="7">
    <source>
        <dbReference type="ARBA" id="ARBA00022925"/>
    </source>
</evidence>
<feature type="transmembrane region" description="Helical" evidence="17">
    <location>
        <begin position="127"/>
        <end position="155"/>
    </location>
</feature>
<keyword evidence="4" id="KW-0597">Phosphoprotein</keyword>
<evidence type="ECO:0000256" key="9">
    <source>
        <dbReference type="ARBA" id="ARBA00022991"/>
    </source>
</evidence>
<evidence type="ECO:0000256" key="10">
    <source>
        <dbReference type="ARBA" id="ARBA00023040"/>
    </source>
</evidence>
<evidence type="ECO:0000256" key="13">
    <source>
        <dbReference type="ARBA" id="ARBA00023170"/>
    </source>
</evidence>
<dbReference type="GO" id="GO:0016020">
    <property type="term" value="C:membrane"/>
    <property type="evidence" value="ECO:0007669"/>
    <property type="project" value="UniProtKB-SubCell"/>
</dbReference>
<dbReference type="OrthoDB" id="9996086at2759"/>
<keyword evidence="7" id="KW-0681">Retinal protein</keyword>
<keyword evidence="6 16" id="KW-0812">Transmembrane</keyword>
<dbReference type="PROSITE" id="PS00238">
    <property type="entry name" value="OPSIN"/>
    <property type="match status" value="1"/>
</dbReference>
<dbReference type="PROSITE" id="PS50262">
    <property type="entry name" value="G_PROTEIN_RECEP_F1_2"/>
    <property type="match status" value="1"/>
</dbReference>
<dbReference type="SUPFAM" id="SSF81321">
    <property type="entry name" value="Family A G protein-coupled receptor-like"/>
    <property type="match status" value="1"/>
</dbReference>
<evidence type="ECO:0000313" key="20">
    <source>
        <dbReference type="Proteomes" id="UP000595437"/>
    </source>
</evidence>
<feature type="transmembrane region" description="Helical" evidence="17">
    <location>
        <begin position="246"/>
        <end position="266"/>
    </location>
</feature>
<keyword evidence="3" id="KW-0600">Photoreceptor protein</keyword>
<dbReference type="CDD" id="cd15079">
    <property type="entry name" value="7tmA_photoreceptors_insect"/>
    <property type="match status" value="1"/>
</dbReference>
<dbReference type="AlphaFoldDB" id="A0A7T8GXZ8"/>
<evidence type="ECO:0000256" key="12">
    <source>
        <dbReference type="ARBA" id="ARBA00023157"/>
    </source>
</evidence>
<dbReference type="Gene3D" id="1.20.1070.10">
    <property type="entry name" value="Rhodopsin 7-helix transmembrane proteins"/>
    <property type="match status" value="1"/>
</dbReference>
<evidence type="ECO:0000256" key="15">
    <source>
        <dbReference type="ARBA" id="ARBA00023305"/>
    </source>
</evidence>
<evidence type="ECO:0000259" key="18">
    <source>
        <dbReference type="PROSITE" id="PS50262"/>
    </source>
</evidence>
<dbReference type="InterPro" id="IPR050125">
    <property type="entry name" value="GPCR_opsins"/>
</dbReference>
<keyword evidence="15" id="KW-0844">Vision</keyword>
<evidence type="ECO:0000256" key="5">
    <source>
        <dbReference type="ARBA" id="ARBA00022606"/>
    </source>
</evidence>
<accession>A0A7T8GXZ8</accession>
<keyword evidence="13 16" id="KW-0675">Receptor</keyword>
<dbReference type="Pfam" id="PF00001">
    <property type="entry name" value="7tm_1"/>
    <property type="match status" value="1"/>
</dbReference>
<dbReference type="PRINTS" id="PR00237">
    <property type="entry name" value="GPCRRHODOPSN"/>
</dbReference>
<keyword evidence="20" id="KW-1185">Reference proteome</keyword>
<dbReference type="GO" id="GO:0007602">
    <property type="term" value="P:phototransduction"/>
    <property type="evidence" value="ECO:0007669"/>
    <property type="project" value="UniProtKB-KW"/>
</dbReference>
<dbReference type="GO" id="GO:0007601">
    <property type="term" value="P:visual perception"/>
    <property type="evidence" value="ECO:0007669"/>
    <property type="project" value="UniProtKB-KW"/>
</dbReference>
<comment type="subcellular location">
    <subcellularLocation>
        <location evidence="1">Membrane</location>
        <topology evidence="1">Multi-pass membrane protein</topology>
    </subcellularLocation>
</comment>
<dbReference type="FunFam" id="1.20.1070.10:FF:000044">
    <property type="entry name" value="Opsin, ultraviolet-sensitive"/>
    <property type="match status" value="1"/>
</dbReference>
<keyword evidence="14 16" id="KW-0807">Transducer</keyword>
<dbReference type="PROSITE" id="PS00237">
    <property type="entry name" value="G_PROTEIN_RECEP_F1_1"/>
    <property type="match status" value="1"/>
</dbReference>
<evidence type="ECO:0000256" key="1">
    <source>
        <dbReference type="ARBA" id="ARBA00004141"/>
    </source>
</evidence>
<feature type="transmembrane region" description="Helical" evidence="17">
    <location>
        <begin position="364"/>
        <end position="384"/>
    </location>
</feature>
<keyword evidence="9" id="KW-0157">Chromophore</keyword>
<dbReference type="EMBL" id="CP045898">
    <property type="protein sequence ID" value="QQP39757.1"/>
    <property type="molecule type" value="Genomic_DNA"/>
</dbReference>
<keyword evidence="8 17" id="KW-1133">Transmembrane helix</keyword>
<keyword evidence="10 16" id="KW-0297">G-protein coupled receptor</keyword>
<dbReference type="InterPro" id="IPR017452">
    <property type="entry name" value="GPCR_Rhodpsn_7TM"/>
</dbReference>
<sequence length="449" mass="50414">MEKAMKDNISGSIVNVNVLGVDNGKNPPNGLNVGAIEYLRIYKSQCKQEESLQFVIRLQIVHIQTKLGIIALMSFRNEMPAPSAGLYMDDTYYNQYPPGMKMTDGVPDELREVIHTHWDNFSPPNPLIAHFFGVMFFFLWIINFFGNGLVIFIFSKVKTLRTPSNMFVINLALSDLFMMTTMGPLVTINVFMQRYWAWGVFGCKLYGCIGAVCGVVSILTMVVIGYDRYNVIVKGLNGFKISAGKALGIILSIWFYSITISGLALFDVWGGYTVEGLLFTCSYDYLTDDMNNTTYVLFTFMFMYVLPMSLVFFFYSSIVKAVWAHEMNLKQQAKKMNVESLRSNVDSNAESAEIRIAKVAVTNVSLWAGIWTPYTIVVLMAVLGSRSSITPLMSQIPSFVAKTASCLNPIVYAMSHPKYREALMKEVPCLGIEEHVPQETVTTKEPVKA</sequence>
<dbReference type="PANTHER" id="PTHR24240">
    <property type="entry name" value="OPSIN"/>
    <property type="match status" value="1"/>
</dbReference>
<dbReference type="InterPro" id="IPR027430">
    <property type="entry name" value="Retinal_BS"/>
</dbReference>
<evidence type="ECO:0000256" key="16">
    <source>
        <dbReference type="RuleBase" id="RU000688"/>
    </source>
</evidence>
<dbReference type="Proteomes" id="UP000595437">
    <property type="component" value="Chromosome 9"/>
</dbReference>
<comment type="similarity">
    <text evidence="2 16">Belongs to the G-protein coupled receptor 1 family.</text>
</comment>